<sequence>MGKEQAWPFDRGDAGTVQPRTQEGVPGVRGGSVGEEGGAGSYPGGPTFSEGTALEEGPNPEAWVPPTEQISGPPTEPTD</sequence>
<evidence type="ECO:0000313" key="2">
    <source>
        <dbReference type="EMBL" id="TKD04408.1"/>
    </source>
</evidence>
<dbReference type="Proteomes" id="UP000309215">
    <property type="component" value="Unassembled WGS sequence"/>
</dbReference>
<dbReference type="RefSeq" id="WP_136931377.1">
    <property type="nucleotide sequence ID" value="NZ_SSMQ01000025.1"/>
</dbReference>
<feature type="compositionally biased region" description="Gly residues" evidence="1">
    <location>
        <begin position="27"/>
        <end position="43"/>
    </location>
</feature>
<reference evidence="2 3" key="1">
    <citation type="submission" date="2019-04" db="EMBL/GenBank/DDBJ databases">
        <authorList>
            <person name="Li Y."/>
            <person name="Wang J."/>
        </authorList>
    </citation>
    <scope>NUCLEOTIDE SEQUENCE [LARGE SCALE GENOMIC DNA]</scope>
    <source>
        <strain evidence="2 3">DSM 14668</strain>
    </source>
</reference>
<gene>
    <name evidence="2" type="ORF">E8A74_23920</name>
</gene>
<name>A0A4U1J8W2_9BACT</name>
<feature type="region of interest" description="Disordered" evidence="1">
    <location>
        <begin position="1"/>
        <end position="79"/>
    </location>
</feature>
<keyword evidence="3" id="KW-1185">Reference proteome</keyword>
<accession>A0A4U1J8W2</accession>
<evidence type="ECO:0000256" key="1">
    <source>
        <dbReference type="SAM" id="MobiDB-lite"/>
    </source>
</evidence>
<proteinExistence type="predicted"/>
<organism evidence="2 3">
    <name type="scientific">Polyangium fumosum</name>
    <dbReference type="NCBI Taxonomy" id="889272"/>
    <lineage>
        <taxon>Bacteria</taxon>
        <taxon>Pseudomonadati</taxon>
        <taxon>Myxococcota</taxon>
        <taxon>Polyangia</taxon>
        <taxon>Polyangiales</taxon>
        <taxon>Polyangiaceae</taxon>
        <taxon>Polyangium</taxon>
    </lineage>
</organism>
<dbReference type="EMBL" id="SSMQ01000025">
    <property type="protein sequence ID" value="TKD04408.1"/>
    <property type="molecule type" value="Genomic_DNA"/>
</dbReference>
<comment type="caution">
    <text evidence="2">The sequence shown here is derived from an EMBL/GenBank/DDBJ whole genome shotgun (WGS) entry which is preliminary data.</text>
</comment>
<protein>
    <submittedName>
        <fullName evidence="2">Uncharacterized protein</fullName>
    </submittedName>
</protein>
<dbReference type="AlphaFoldDB" id="A0A4U1J8W2"/>
<dbReference type="OrthoDB" id="9928856at2"/>
<evidence type="ECO:0000313" key="3">
    <source>
        <dbReference type="Proteomes" id="UP000309215"/>
    </source>
</evidence>